<feature type="chain" id="PRO_5006444176" evidence="5">
    <location>
        <begin position="30"/>
        <end position="339"/>
    </location>
</feature>
<evidence type="ECO:0000256" key="4">
    <source>
        <dbReference type="ARBA" id="ARBA00022729"/>
    </source>
</evidence>
<keyword evidence="3" id="KW-0813">Transport</keyword>
<protein>
    <submittedName>
        <fullName evidence="6">ABC transporter substrate-binding protein</fullName>
    </submittedName>
</protein>
<evidence type="ECO:0000256" key="3">
    <source>
        <dbReference type="ARBA" id="ARBA00022448"/>
    </source>
</evidence>
<comment type="similarity">
    <text evidence="2">Belongs to the bacterial solute-binding protein 7 family.</text>
</comment>
<dbReference type="NCBIfam" id="NF037995">
    <property type="entry name" value="TRAP_S1"/>
    <property type="match status" value="1"/>
</dbReference>
<dbReference type="PANTHER" id="PTHR33376">
    <property type="match status" value="1"/>
</dbReference>
<gene>
    <name evidence="6" type="ORF">CQ13_36480</name>
</gene>
<dbReference type="EMBL" id="LLYA01000213">
    <property type="protein sequence ID" value="KRR17395.1"/>
    <property type="molecule type" value="Genomic_DNA"/>
</dbReference>
<dbReference type="InterPro" id="IPR004682">
    <property type="entry name" value="TRAP_DctP"/>
</dbReference>
<dbReference type="GO" id="GO:0030288">
    <property type="term" value="C:outer membrane-bounded periplasmic space"/>
    <property type="evidence" value="ECO:0007669"/>
    <property type="project" value="InterPro"/>
</dbReference>
<keyword evidence="4 5" id="KW-0732">Signal</keyword>
<dbReference type="Gene3D" id="3.40.190.170">
    <property type="entry name" value="Bacterial extracellular solute-binding protein, family 7"/>
    <property type="match status" value="1"/>
</dbReference>
<keyword evidence="7" id="KW-1185">Reference proteome</keyword>
<dbReference type="PANTHER" id="PTHR33376:SF4">
    <property type="entry name" value="SIALIC ACID-BINDING PERIPLASMIC PROTEIN SIAP"/>
    <property type="match status" value="1"/>
</dbReference>
<dbReference type="PIRSF" id="PIRSF006470">
    <property type="entry name" value="DctB"/>
    <property type="match status" value="1"/>
</dbReference>
<comment type="subcellular location">
    <subcellularLocation>
        <location evidence="1">Cell envelope</location>
    </subcellularLocation>
</comment>
<proteinExistence type="inferred from homology"/>
<dbReference type="Proteomes" id="UP000052023">
    <property type="component" value="Unassembled WGS sequence"/>
</dbReference>
<evidence type="ECO:0000256" key="5">
    <source>
        <dbReference type="SAM" id="SignalP"/>
    </source>
</evidence>
<dbReference type="OrthoDB" id="9803763at2"/>
<dbReference type="InterPro" id="IPR038404">
    <property type="entry name" value="TRAP_DctP_sf"/>
</dbReference>
<dbReference type="InterPro" id="IPR006311">
    <property type="entry name" value="TAT_signal"/>
</dbReference>
<evidence type="ECO:0000313" key="6">
    <source>
        <dbReference type="EMBL" id="KRR17395.1"/>
    </source>
</evidence>
<reference evidence="6 7" key="1">
    <citation type="submission" date="2014-03" db="EMBL/GenBank/DDBJ databases">
        <title>Bradyrhizobium valentinum sp. nov., isolated from effective nodules of Lupinus mariae-josephae, a lupine endemic of basic-lime soils in Eastern Spain.</title>
        <authorList>
            <person name="Duran D."/>
            <person name="Rey L."/>
            <person name="Navarro A."/>
            <person name="Busquets A."/>
            <person name="Imperial J."/>
            <person name="Ruiz-Argueso T."/>
        </authorList>
    </citation>
    <scope>NUCLEOTIDE SEQUENCE [LARGE SCALE GENOMIC DNA]</scope>
    <source>
        <strain evidence="6 7">Ro19</strain>
    </source>
</reference>
<evidence type="ECO:0000313" key="7">
    <source>
        <dbReference type="Proteomes" id="UP000052023"/>
    </source>
</evidence>
<accession>A0A0R3MJC0</accession>
<dbReference type="PROSITE" id="PS51318">
    <property type="entry name" value="TAT"/>
    <property type="match status" value="1"/>
</dbReference>
<feature type="signal peptide" evidence="5">
    <location>
        <begin position="1"/>
        <end position="29"/>
    </location>
</feature>
<dbReference type="Pfam" id="PF03480">
    <property type="entry name" value="DctP"/>
    <property type="match status" value="1"/>
</dbReference>
<dbReference type="CDD" id="cd13603">
    <property type="entry name" value="PBP2_TRAP_Siap_TeaA_like"/>
    <property type="match status" value="1"/>
</dbReference>
<evidence type="ECO:0000256" key="1">
    <source>
        <dbReference type="ARBA" id="ARBA00004196"/>
    </source>
</evidence>
<sequence length="339" mass="37148">MSFSRRTLLKASAASAVVGGIGAPLVARAQSAEFTYKYANNLPDGHPMNARAKEMAAAIKAETNGRFDLQIFPNNQLGSDTDMLSQIRSGGVEFFTLSGLILATLVPAASISGIGFAFPDYDTVWKAMDGGLGGYIRGEITKANLVVMDKIWDNGFRQTTSSTKPINGPEDLKGFKIRVPVSPLWTSMFKAFDAAPASINFSEVYSALQTKIVEGQENPLAIISTAKLYEVQKFCSLTNHMWDGFWFLANRRAWEKLPEDVRTIVAKNINAAAIKEREDVAKLNAGLQQELAGKGLTFNQPNVTPFRDKLRSAGFYAEWKGKYGDQAWELLEKSVGKLS</sequence>
<name>A0A0R3MJC0_9BRAD</name>
<dbReference type="GO" id="GO:0055085">
    <property type="term" value="P:transmembrane transport"/>
    <property type="evidence" value="ECO:0007669"/>
    <property type="project" value="InterPro"/>
</dbReference>
<dbReference type="InterPro" id="IPR018389">
    <property type="entry name" value="DctP_fam"/>
</dbReference>
<dbReference type="RefSeq" id="WP_057847635.1">
    <property type="nucleotide sequence ID" value="NZ_LLYA01000213.1"/>
</dbReference>
<evidence type="ECO:0000256" key="2">
    <source>
        <dbReference type="ARBA" id="ARBA00009023"/>
    </source>
</evidence>
<dbReference type="NCBIfam" id="TIGR00787">
    <property type="entry name" value="dctP"/>
    <property type="match status" value="1"/>
</dbReference>
<comment type="caution">
    <text evidence="6">The sequence shown here is derived from an EMBL/GenBank/DDBJ whole genome shotgun (WGS) entry which is preliminary data.</text>
</comment>
<organism evidence="6 7">
    <name type="scientific">Bradyrhizobium retamae</name>
    <dbReference type="NCBI Taxonomy" id="1300035"/>
    <lineage>
        <taxon>Bacteria</taxon>
        <taxon>Pseudomonadati</taxon>
        <taxon>Pseudomonadota</taxon>
        <taxon>Alphaproteobacteria</taxon>
        <taxon>Hyphomicrobiales</taxon>
        <taxon>Nitrobacteraceae</taxon>
        <taxon>Bradyrhizobium</taxon>
    </lineage>
</organism>
<dbReference type="AlphaFoldDB" id="A0A0R3MJC0"/>